<evidence type="ECO:0000256" key="1">
    <source>
        <dbReference type="ARBA" id="ARBA00022617"/>
    </source>
</evidence>
<dbReference type="Pfam" id="PF13442">
    <property type="entry name" value="Cytochrome_CBB3"/>
    <property type="match status" value="1"/>
</dbReference>
<dbReference type="EMBL" id="JACYFG010000006">
    <property type="protein sequence ID" value="MBD5778736.1"/>
    <property type="molecule type" value="Genomic_DNA"/>
</dbReference>
<dbReference type="GO" id="GO:0020037">
    <property type="term" value="F:heme binding"/>
    <property type="evidence" value="ECO:0007669"/>
    <property type="project" value="InterPro"/>
</dbReference>
<dbReference type="PROSITE" id="PS51007">
    <property type="entry name" value="CYTC"/>
    <property type="match status" value="1"/>
</dbReference>
<protein>
    <submittedName>
        <fullName evidence="7">Cytochrome c</fullName>
    </submittedName>
</protein>
<dbReference type="Gene3D" id="1.10.760.10">
    <property type="entry name" value="Cytochrome c-like domain"/>
    <property type="match status" value="1"/>
</dbReference>
<accession>A0A927F6S8</accession>
<dbReference type="InterPro" id="IPR009056">
    <property type="entry name" value="Cyt_c-like_dom"/>
</dbReference>
<proteinExistence type="predicted"/>
<feature type="chain" id="PRO_5036699214" evidence="5">
    <location>
        <begin position="25"/>
        <end position="125"/>
    </location>
</feature>
<evidence type="ECO:0000313" key="8">
    <source>
        <dbReference type="Proteomes" id="UP000622317"/>
    </source>
</evidence>
<dbReference type="PROSITE" id="PS51257">
    <property type="entry name" value="PROKAR_LIPOPROTEIN"/>
    <property type="match status" value="1"/>
</dbReference>
<evidence type="ECO:0000313" key="7">
    <source>
        <dbReference type="EMBL" id="MBD5778736.1"/>
    </source>
</evidence>
<evidence type="ECO:0000259" key="6">
    <source>
        <dbReference type="PROSITE" id="PS51007"/>
    </source>
</evidence>
<dbReference type="AlphaFoldDB" id="A0A927F6S8"/>
<evidence type="ECO:0000256" key="3">
    <source>
        <dbReference type="ARBA" id="ARBA00023004"/>
    </source>
</evidence>
<keyword evidence="5" id="KW-0732">Signal</keyword>
<evidence type="ECO:0000256" key="2">
    <source>
        <dbReference type="ARBA" id="ARBA00022723"/>
    </source>
</evidence>
<reference evidence="7" key="1">
    <citation type="submission" date="2020-09" db="EMBL/GenBank/DDBJ databases">
        <title>Pelagicoccus enzymogenes sp. nov. with an EPS production, isolated from marine sediment.</title>
        <authorList>
            <person name="Feng X."/>
        </authorList>
    </citation>
    <scope>NUCLEOTIDE SEQUENCE</scope>
    <source>
        <strain evidence="7">NFK12</strain>
    </source>
</reference>
<dbReference type="InterPro" id="IPR036909">
    <property type="entry name" value="Cyt_c-like_dom_sf"/>
</dbReference>
<feature type="signal peptide" evidence="5">
    <location>
        <begin position="1"/>
        <end position="24"/>
    </location>
</feature>
<keyword evidence="1 4" id="KW-0349">Heme</keyword>
<dbReference type="Proteomes" id="UP000622317">
    <property type="component" value="Unassembled WGS sequence"/>
</dbReference>
<evidence type="ECO:0000256" key="5">
    <source>
        <dbReference type="SAM" id="SignalP"/>
    </source>
</evidence>
<dbReference type="SUPFAM" id="SSF46626">
    <property type="entry name" value="Cytochrome c"/>
    <property type="match status" value="1"/>
</dbReference>
<gene>
    <name evidence="7" type="ORF">IEN85_04485</name>
</gene>
<organism evidence="7 8">
    <name type="scientific">Pelagicoccus enzymogenes</name>
    <dbReference type="NCBI Taxonomy" id="2773457"/>
    <lineage>
        <taxon>Bacteria</taxon>
        <taxon>Pseudomonadati</taxon>
        <taxon>Verrucomicrobiota</taxon>
        <taxon>Opitutia</taxon>
        <taxon>Puniceicoccales</taxon>
        <taxon>Pelagicoccaceae</taxon>
        <taxon>Pelagicoccus</taxon>
    </lineage>
</organism>
<dbReference type="RefSeq" id="WP_191615866.1">
    <property type="nucleotide sequence ID" value="NZ_JACYFG010000006.1"/>
</dbReference>
<feature type="domain" description="Cytochrome c" evidence="6">
    <location>
        <begin position="37"/>
        <end position="117"/>
    </location>
</feature>
<keyword evidence="2 4" id="KW-0479">Metal-binding</keyword>
<dbReference type="GO" id="GO:0046872">
    <property type="term" value="F:metal ion binding"/>
    <property type="evidence" value="ECO:0007669"/>
    <property type="project" value="UniProtKB-KW"/>
</dbReference>
<keyword evidence="8" id="KW-1185">Reference proteome</keyword>
<evidence type="ECO:0000256" key="4">
    <source>
        <dbReference type="PROSITE-ProRule" id="PRU00433"/>
    </source>
</evidence>
<keyword evidence="3 4" id="KW-0408">Iron</keyword>
<dbReference type="GO" id="GO:0009055">
    <property type="term" value="F:electron transfer activity"/>
    <property type="evidence" value="ECO:0007669"/>
    <property type="project" value="InterPro"/>
</dbReference>
<sequence>MKFASKFFAGASLSSILALAYACANPQSPSPAKADPASIQKGKETYAMFCQACHGPEDPSIDSPSNLFDRKWFHGEGRAGVEKSIREGIMEKGMPGWGPMIPSEDIDAILDYLFSFQTTETSTDE</sequence>
<comment type="caution">
    <text evidence="7">The sequence shown here is derived from an EMBL/GenBank/DDBJ whole genome shotgun (WGS) entry which is preliminary data.</text>
</comment>
<name>A0A927F6S8_9BACT</name>